<evidence type="ECO:0000256" key="2">
    <source>
        <dbReference type="ARBA" id="ARBA00022630"/>
    </source>
</evidence>
<dbReference type="InterPro" id="IPR036188">
    <property type="entry name" value="FAD/NAD-bd_sf"/>
</dbReference>
<keyword evidence="3" id="KW-0274">FAD</keyword>
<evidence type="ECO:0000256" key="3">
    <source>
        <dbReference type="ARBA" id="ARBA00022827"/>
    </source>
</evidence>
<dbReference type="PANTHER" id="PTHR42877">
    <property type="entry name" value="L-ORNITHINE N(5)-MONOOXYGENASE-RELATED"/>
    <property type="match status" value="1"/>
</dbReference>
<dbReference type="Proteomes" id="UP001501598">
    <property type="component" value="Unassembled WGS sequence"/>
</dbReference>
<evidence type="ECO:0000256" key="4">
    <source>
        <dbReference type="ARBA" id="ARBA00023002"/>
    </source>
</evidence>
<evidence type="ECO:0000313" key="7">
    <source>
        <dbReference type="Proteomes" id="UP001501598"/>
    </source>
</evidence>
<evidence type="ECO:0000256" key="1">
    <source>
        <dbReference type="ARBA" id="ARBA00010139"/>
    </source>
</evidence>
<comment type="similarity">
    <text evidence="1">Belongs to the FAD-binding monooxygenase family.</text>
</comment>
<dbReference type="InterPro" id="IPR020946">
    <property type="entry name" value="Flavin_mOase-like"/>
</dbReference>
<reference evidence="7" key="1">
    <citation type="journal article" date="2019" name="Int. J. Syst. Evol. Microbiol.">
        <title>The Global Catalogue of Microorganisms (GCM) 10K type strain sequencing project: providing services to taxonomists for standard genome sequencing and annotation.</title>
        <authorList>
            <consortium name="The Broad Institute Genomics Platform"/>
            <consortium name="The Broad Institute Genome Sequencing Center for Infectious Disease"/>
            <person name="Wu L."/>
            <person name="Ma J."/>
        </authorList>
    </citation>
    <scope>NUCLEOTIDE SEQUENCE [LARGE SCALE GENOMIC DNA]</scope>
    <source>
        <strain evidence="7">JCM 17906</strain>
    </source>
</reference>
<dbReference type="Pfam" id="PF00743">
    <property type="entry name" value="FMO-like"/>
    <property type="match status" value="1"/>
</dbReference>
<sequence>MSEQIRKQIQEQGPGRREQPPGVEFVRCAVEGADPVALRTALYQATGDRTLLDMVVEEVPGSPARMVRLRAEHRLELVERAVRFLLHPPPVDVDAVPDDAALRELLELTLAMSLDDETFELTRPTAGFADHPRDVRWTAGRPELPPGFEVAIVGAGISGVAMGVQLARLGIPFTVFERRDEVGGVWSTNTYPDARVDTSGATYEYRFVKKHPWTEHFPRQPEVRAYVEKAAREHGVLDRVRLGHDVVAGEFDQAGGGWVLTVRDRDGRISTHRCAVVVTASGVFATPKELQLHGIERFEGEVLHTTEWSSAHTARGKRVAVVGNGSTGVQLLGRIAQEAEHVEAFVRTPQWISPRPRYGELFSEEETWLFEHMPFYWNWTRVTPLVPYLGGEQLLVPDPEWQRNGGQFSEANDAMRAALTAYIRAQTGDRPDLVERLVPDYAPMARRMIVDNNWYSTLTLDHVDLVTDPIERVEPDGIVTADGRRHPLDMILGAVGFEVTKYLWPTEYVGRDGIRLADVWGMETGGPRAYAGVSVPGFPNMFMLYGPNSQPTSGGLGLHGWIEIWCAHVAQALVAMLEGGHRTVEVTQEAFDDYNRRIDDVAAGMIWSDPGSNKVNYYVNETGRLQQLNPLPGVEYFSYLKEIRDTDYRLG</sequence>
<feature type="region of interest" description="Disordered" evidence="5">
    <location>
        <begin position="1"/>
        <end position="21"/>
    </location>
</feature>
<accession>A0ABP8S344</accession>
<keyword evidence="4" id="KW-0560">Oxidoreductase</keyword>
<dbReference type="SUPFAM" id="SSF51905">
    <property type="entry name" value="FAD/NAD(P)-binding domain"/>
    <property type="match status" value="2"/>
</dbReference>
<feature type="compositionally biased region" description="Basic and acidic residues" evidence="5">
    <location>
        <begin position="1"/>
        <end position="19"/>
    </location>
</feature>
<dbReference type="Gene3D" id="3.50.50.60">
    <property type="entry name" value="FAD/NAD(P)-binding domain"/>
    <property type="match status" value="2"/>
</dbReference>
<keyword evidence="2" id="KW-0285">Flavoprotein</keyword>
<evidence type="ECO:0000313" key="6">
    <source>
        <dbReference type="EMBL" id="GAA4558578.1"/>
    </source>
</evidence>
<dbReference type="RefSeq" id="WP_345426875.1">
    <property type="nucleotide sequence ID" value="NZ_BAABGT010000113.1"/>
</dbReference>
<organism evidence="6 7">
    <name type="scientific">Pseudonocardia xishanensis</name>
    <dbReference type="NCBI Taxonomy" id="630995"/>
    <lineage>
        <taxon>Bacteria</taxon>
        <taxon>Bacillati</taxon>
        <taxon>Actinomycetota</taxon>
        <taxon>Actinomycetes</taxon>
        <taxon>Pseudonocardiales</taxon>
        <taxon>Pseudonocardiaceae</taxon>
        <taxon>Pseudonocardia</taxon>
    </lineage>
</organism>
<comment type="caution">
    <text evidence="6">The sequence shown here is derived from an EMBL/GenBank/DDBJ whole genome shotgun (WGS) entry which is preliminary data.</text>
</comment>
<dbReference type="PANTHER" id="PTHR42877:SF4">
    <property type="entry name" value="FAD_NAD(P)-BINDING DOMAIN-CONTAINING PROTEIN-RELATED"/>
    <property type="match status" value="1"/>
</dbReference>
<evidence type="ECO:0000256" key="5">
    <source>
        <dbReference type="SAM" id="MobiDB-lite"/>
    </source>
</evidence>
<protein>
    <submittedName>
        <fullName evidence="6">NAD(P)/FAD-dependent oxidoreductase</fullName>
    </submittedName>
</protein>
<dbReference type="PRINTS" id="PR00411">
    <property type="entry name" value="PNDRDTASEI"/>
</dbReference>
<name>A0ABP8S344_9PSEU</name>
<gene>
    <name evidence="6" type="ORF">GCM10023175_64980</name>
</gene>
<dbReference type="InterPro" id="IPR051209">
    <property type="entry name" value="FAD-bind_Monooxygenase_sf"/>
</dbReference>
<dbReference type="EMBL" id="BAABGT010000113">
    <property type="protein sequence ID" value="GAA4558578.1"/>
    <property type="molecule type" value="Genomic_DNA"/>
</dbReference>
<keyword evidence="7" id="KW-1185">Reference proteome</keyword>
<proteinExistence type="inferred from homology"/>